<keyword evidence="6" id="KW-1015">Disulfide bond</keyword>
<dbReference type="VEuPathDB" id="ToxoDB:TGP89_240550"/>
<accession>A0A086K346</accession>
<dbReference type="InterPro" id="IPR007745">
    <property type="entry name" value="Cyt_c_oxidase_Cu-chaperone"/>
</dbReference>
<dbReference type="SUPFAM" id="SSF47072">
    <property type="entry name" value="Cysteine alpha-hairpin motif"/>
    <property type="match status" value="1"/>
</dbReference>
<evidence type="ECO:0000256" key="9">
    <source>
        <dbReference type="SAM" id="MobiDB-lite"/>
    </source>
</evidence>
<evidence type="ECO:0000256" key="7">
    <source>
        <dbReference type="ARBA" id="ARBA00023186"/>
    </source>
</evidence>
<keyword evidence="5" id="KW-0496">Mitochondrion</keyword>
<dbReference type="GO" id="GO:0005507">
    <property type="term" value="F:copper ion binding"/>
    <property type="evidence" value="ECO:0007669"/>
    <property type="project" value="InterPro"/>
</dbReference>
<reference evidence="10 11" key="1">
    <citation type="submission" date="2014-03" db="EMBL/GenBank/DDBJ databases">
        <authorList>
            <person name="Sibley D."/>
            <person name="Venepally P."/>
            <person name="Karamycheva S."/>
            <person name="Hadjithomas M."/>
            <person name="Khan A."/>
            <person name="Brunk B."/>
            <person name="Roos D."/>
            <person name="Caler E."/>
            <person name="Lorenzi H."/>
        </authorList>
    </citation>
    <scope>NUCLEOTIDE SEQUENCE [LARGE SCALE GENOMIC DNA]</scope>
    <source>
        <strain evidence="11">p89</strain>
    </source>
</reference>
<keyword evidence="3 8" id="KW-0479">Metal-binding</keyword>
<protein>
    <submittedName>
        <fullName evidence="10">Putative copper chaperone COX17-1</fullName>
    </submittedName>
</protein>
<evidence type="ECO:0000256" key="4">
    <source>
        <dbReference type="ARBA" id="ARBA00023008"/>
    </source>
</evidence>
<dbReference type="Gene3D" id="1.10.287.1130">
    <property type="entry name" value="CytochromE C oxidase copper chaperone"/>
    <property type="match status" value="1"/>
</dbReference>
<sequence>MGSQASTPASTTLPAEQPGSTSSCSKRVNAAGKRICCVCKETKAARDECILLNGEEKCKNFIDAHNQCLRSEGFDVQ</sequence>
<comment type="similarity">
    <text evidence="2">Belongs to the COX17 family.</text>
</comment>
<feature type="compositionally biased region" description="Polar residues" evidence="9">
    <location>
        <begin position="1"/>
        <end position="26"/>
    </location>
</feature>
<dbReference type="Pfam" id="PF05051">
    <property type="entry name" value="COX17"/>
    <property type="match status" value="1"/>
</dbReference>
<dbReference type="Proteomes" id="UP000028828">
    <property type="component" value="Unassembled WGS sequence"/>
</dbReference>
<evidence type="ECO:0000256" key="1">
    <source>
        <dbReference type="ARBA" id="ARBA00004569"/>
    </source>
</evidence>
<evidence type="ECO:0000256" key="8">
    <source>
        <dbReference type="PIRSR" id="PIRSR607745-1"/>
    </source>
</evidence>
<feature type="binding site" evidence="8">
    <location>
        <position position="36"/>
    </location>
    <ligand>
        <name>Cu cation</name>
        <dbReference type="ChEBI" id="CHEBI:23378"/>
    </ligand>
</feature>
<evidence type="ECO:0000256" key="2">
    <source>
        <dbReference type="ARBA" id="ARBA00009241"/>
    </source>
</evidence>
<feature type="region of interest" description="Disordered" evidence="9">
    <location>
        <begin position="1"/>
        <end position="28"/>
    </location>
</feature>
<name>A0A086K346_TOXGO</name>
<dbReference type="InterPro" id="IPR009069">
    <property type="entry name" value="Cys_alpha_HP_mot_SF"/>
</dbReference>
<evidence type="ECO:0000313" key="10">
    <source>
        <dbReference type="EMBL" id="KFG38814.1"/>
    </source>
</evidence>
<keyword evidence="4 8" id="KW-0186">Copper</keyword>
<dbReference type="PROSITE" id="PS51808">
    <property type="entry name" value="CHCH"/>
    <property type="match status" value="1"/>
</dbReference>
<evidence type="ECO:0000256" key="6">
    <source>
        <dbReference type="ARBA" id="ARBA00023157"/>
    </source>
</evidence>
<keyword evidence="7" id="KW-0143">Chaperone</keyword>
<gene>
    <name evidence="10" type="ORF">TGP89_240550</name>
</gene>
<comment type="caution">
    <text evidence="10">The sequence shown here is derived from an EMBL/GenBank/DDBJ whole genome shotgun (WGS) entry which is preliminary data.</text>
</comment>
<dbReference type="GO" id="GO:0005758">
    <property type="term" value="C:mitochondrial intermembrane space"/>
    <property type="evidence" value="ECO:0007669"/>
    <property type="project" value="UniProtKB-SubCell"/>
</dbReference>
<feature type="binding site" evidence="8">
    <location>
        <position position="37"/>
    </location>
    <ligand>
        <name>Cu cation</name>
        <dbReference type="ChEBI" id="CHEBI:23378"/>
    </ligand>
</feature>
<dbReference type="PANTHER" id="PTHR16719">
    <property type="entry name" value="CYTOCHROME C OXIDASE COPPER CHAPERONE"/>
    <property type="match status" value="1"/>
</dbReference>
<organism evidence="10 11">
    <name type="scientific">Toxoplasma gondii p89</name>
    <dbReference type="NCBI Taxonomy" id="943119"/>
    <lineage>
        <taxon>Eukaryota</taxon>
        <taxon>Sar</taxon>
        <taxon>Alveolata</taxon>
        <taxon>Apicomplexa</taxon>
        <taxon>Conoidasida</taxon>
        <taxon>Coccidia</taxon>
        <taxon>Eucoccidiorida</taxon>
        <taxon>Eimeriorina</taxon>
        <taxon>Sarcocystidae</taxon>
        <taxon>Toxoplasma</taxon>
    </lineage>
</organism>
<dbReference type="OrthoDB" id="1915887at2759"/>
<comment type="subcellular location">
    <subcellularLocation>
        <location evidence="1">Mitochondrion intermembrane space</location>
    </subcellularLocation>
</comment>
<evidence type="ECO:0000256" key="3">
    <source>
        <dbReference type="ARBA" id="ARBA00022723"/>
    </source>
</evidence>
<proteinExistence type="inferred from homology"/>
<dbReference type="AlphaFoldDB" id="A0A086K346"/>
<dbReference type="GO" id="GO:0016531">
    <property type="term" value="F:copper chaperone activity"/>
    <property type="evidence" value="ECO:0007669"/>
    <property type="project" value="InterPro"/>
</dbReference>
<evidence type="ECO:0000256" key="5">
    <source>
        <dbReference type="ARBA" id="ARBA00023128"/>
    </source>
</evidence>
<evidence type="ECO:0000313" key="11">
    <source>
        <dbReference type="Proteomes" id="UP000028828"/>
    </source>
</evidence>
<dbReference type="PANTHER" id="PTHR16719:SF0">
    <property type="entry name" value="CYTOCHROME C OXIDASE COPPER CHAPERONE"/>
    <property type="match status" value="1"/>
</dbReference>
<dbReference type="EMBL" id="AEYI02001323">
    <property type="protein sequence ID" value="KFG38814.1"/>
    <property type="molecule type" value="Genomic_DNA"/>
</dbReference>